<keyword evidence="4 14" id="KW-0812">Transmembrane</keyword>
<gene>
    <name evidence="17" type="ORF">HOLleu_11901</name>
</gene>
<keyword evidence="14" id="KW-1133">Transmembrane helix</keyword>
<comment type="similarity">
    <text evidence="12 14">Belongs to the cytochrome b5 family.</text>
</comment>
<keyword evidence="6" id="KW-0256">Endoplasmic reticulum</keyword>
<keyword evidence="9 14" id="KW-0408">Iron</keyword>
<feature type="region of interest" description="Disordered" evidence="15">
    <location>
        <begin position="135"/>
        <end position="167"/>
    </location>
</feature>
<dbReference type="PROSITE" id="PS50255">
    <property type="entry name" value="CYTOCHROME_B5_2"/>
    <property type="match status" value="1"/>
</dbReference>
<evidence type="ECO:0000256" key="12">
    <source>
        <dbReference type="ARBA" id="ARBA00038168"/>
    </source>
</evidence>
<evidence type="ECO:0000256" key="5">
    <source>
        <dbReference type="ARBA" id="ARBA00022723"/>
    </source>
</evidence>
<evidence type="ECO:0000256" key="1">
    <source>
        <dbReference type="ARBA" id="ARBA00004131"/>
    </source>
</evidence>
<evidence type="ECO:0000256" key="6">
    <source>
        <dbReference type="ARBA" id="ARBA00022824"/>
    </source>
</evidence>
<dbReference type="EMBL" id="JAIZAY010000005">
    <property type="protein sequence ID" value="KAJ8041163.1"/>
    <property type="molecule type" value="Genomic_DNA"/>
</dbReference>
<dbReference type="FunFam" id="3.10.120.10:FF:000002">
    <property type="entry name" value="Cytochrome b5 type B"/>
    <property type="match status" value="1"/>
</dbReference>
<feature type="transmembrane region" description="Helical" evidence="14">
    <location>
        <begin position="14"/>
        <end position="36"/>
    </location>
</feature>
<dbReference type="SUPFAM" id="SSF55856">
    <property type="entry name" value="Cytochrome b5-like heme/steroid binding domain"/>
    <property type="match status" value="1"/>
</dbReference>
<comment type="caution">
    <text evidence="17">The sequence shown here is derived from an EMBL/GenBank/DDBJ whole genome shotgun (WGS) entry which is preliminary data.</text>
</comment>
<dbReference type="AlphaFoldDB" id="A0A9Q1C8C5"/>
<proteinExistence type="inferred from homology"/>
<evidence type="ECO:0000256" key="3">
    <source>
        <dbReference type="ARBA" id="ARBA00022617"/>
    </source>
</evidence>
<accession>A0A9Q1C8C5</accession>
<dbReference type="GO" id="GO:0046872">
    <property type="term" value="F:metal ion binding"/>
    <property type="evidence" value="ECO:0007669"/>
    <property type="project" value="UniProtKB-UniRule"/>
</dbReference>
<feature type="domain" description="Cytochrome b5 heme-binding" evidence="16">
    <location>
        <begin position="55"/>
        <end position="131"/>
    </location>
</feature>
<evidence type="ECO:0000256" key="15">
    <source>
        <dbReference type="SAM" id="MobiDB-lite"/>
    </source>
</evidence>
<keyword evidence="3 14" id="KW-0349">Heme</keyword>
<protein>
    <recommendedName>
        <fullName evidence="13">Cytochrome b5</fullName>
    </recommendedName>
</protein>
<evidence type="ECO:0000259" key="16">
    <source>
        <dbReference type="PROSITE" id="PS50255"/>
    </source>
</evidence>
<dbReference type="PANTHER" id="PTHR19359:SF150">
    <property type="entry name" value="CYTOCHROME B5"/>
    <property type="match status" value="1"/>
</dbReference>
<feature type="compositionally biased region" description="Polar residues" evidence="15">
    <location>
        <begin position="150"/>
        <end position="167"/>
    </location>
</feature>
<dbReference type="InterPro" id="IPR001199">
    <property type="entry name" value="Cyt_B5-like_heme/steroid-bd"/>
</dbReference>
<dbReference type="PANTHER" id="PTHR19359">
    <property type="entry name" value="CYTOCHROME B5"/>
    <property type="match status" value="1"/>
</dbReference>
<keyword evidence="18" id="KW-1185">Reference proteome</keyword>
<dbReference type="SMART" id="SM01117">
    <property type="entry name" value="Cyt-b5"/>
    <property type="match status" value="1"/>
</dbReference>
<dbReference type="InterPro" id="IPR050668">
    <property type="entry name" value="Cytochrome_b5"/>
</dbReference>
<evidence type="ECO:0000256" key="13">
    <source>
        <dbReference type="ARBA" id="ARBA00039806"/>
    </source>
</evidence>
<evidence type="ECO:0000256" key="9">
    <source>
        <dbReference type="ARBA" id="ARBA00023004"/>
    </source>
</evidence>
<feature type="compositionally biased region" description="Basic and acidic residues" evidence="15">
    <location>
        <begin position="135"/>
        <end position="146"/>
    </location>
</feature>
<organism evidence="17 18">
    <name type="scientific">Holothuria leucospilota</name>
    <name type="common">Black long sea cucumber</name>
    <name type="synonym">Mertensiothuria leucospilota</name>
    <dbReference type="NCBI Taxonomy" id="206669"/>
    <lineage>
        <taxon>Eukaryota</taxon>
        <taxon>Metazoa</taxon>
        <taxon>Echinodermata</taxon>
        <taxon>Eleutherozoa</taxon>
        <taxon>Echinozoa</taxon>
        <taxon>Holothuroidea</taxon>
        <taxon>Aspidochirotacea</taxon>
        <taxon>Aspidochirotida</taxon>
        <taxon>Holothuriidae</taxon>
        <taxon>Holothuria</taxon>
    </lineage>
</organism>
<evidence type="ECO:0000256" key="10">
    <source>
        <dbReference type="ARBA" id="ARBA00023136"/>
    </source>
</evidence>
<sequence length="167" mass="18613">MGYAYIDDTLHTRLLAVVSIHVGLVYSVTVSVTVSVSETLGRELRLFLKMTETTTKTYTLEEVSQHRTTTSVWLVIHDNVYDVTKFLDEHPGGEEVMLEQGGGNASESFEDVGHSQDARELMKDYFIGELDEKDKVKSPKVKRAEDLPYSPSNDGGTNKSSKSCCIM</sequence>
<dbReference type="PRINTS" id="PR00363">
    <property type="entry name" value="CYTOCHROMEB5"/>
</dbReference>
<evidence type="ECO:0000313" key="17">
    <source>
        <dbReference type="EMBL" id="KAJ8041163.1"/>
    </source>
</evidence>
<keyword evidence="8" id="KW-0249">Electron transport</keyword>
<dbReference type="InterPro" id="IPR018506">
    <property type="entry name" value="Cyt_B5_heme-BS"/>
</dbReference>
<evidence type="ECO:0000256" key="11">
    <source>
        <dbReference type="ARBA" id="ARBA00037877"/>
    </source>
</evidence>
<keyword evidence="10 14" id="KW-0472">Membrane</keyword>
<evidence type="ECO:0000256" key="8">
    <source>
        <dbReference type="ARBA" id="ARBA00022982"/>
    </source>
</evidence>
<keyword evidence="2" id="KW-0813">Transport</keyword>
<evidence type="ECO:0000256" key="2">
    <source>
        <dbReference type="ARBA" id="ARBA00022448"/>
    </source>
</evidence>
<evidence type="ECO:0000313" key="18">
    <source>
        <dbReference type="Proteomes" id="UP001152320"/>
    </source>
</evidence>
<dbReference type="GO" id="GO:0020037">
    <property type="term" value="F:heme binding"/>
    <property type="evidence" value="ECO:0007669"/>
    <property type="project" value="UniProtKB-UniRule"/>
</dbReference>
<dbReference type="Gene3D" id="3.10.120.10">
    <property type="entry name" value="Cytochrome b5-like heme/steroid binding domain"/>
    <property type="match status" value="1"/>
</dbReference>
<evidence type="ECO:0000256" key="4">
    <source>
        <dbReference type="ARBA" id="ARBA00022692"/>
    </source>
</evidence>
<comment type="subcellular location">
    <subcellularLocation>
        <location evidence="1">Endoplasmic reticulum membrane</location>
        <topology evidence="1">Single-pass membrane protein</topology>
        <orientation evidence="1">Cytoplasmic side</orientation>
    </subcellularLocation>
    <subcellularLocation>
        <location evidence="11">Microsome membrane</location>
        <topology evidence="11">Single-pass membrane protein</topology>
        <orientation evidence="11">Cytoplasmic side</orientation>
    </subcellularLocation>
</comment>
<dbReference type="GO" id="GO:0005789">
    <property type="term" value="C:endoplasmic reticulum membrane"/>
    <property type="evidence" value="ECO:0007669"/>
    <property type="project" value="UniProtKB-SubCell"/>
</dbReference>
<keyword evidence="5 14" id="KW-0479">Metal-binding</keyword>
<dbReference type="Proteomes" id="UP001152320">
    <property type="component" value="Chromosome 5"/>
</dbReference>
<dbReference type="Pfam" id="PF00173">
    <property type="entry name" value="Cyt-b5"/>
    <property type="match status" value="1"/>
</dbReference>
<reference evidence="17" key="1">
    <citation type="submission" date="2021-10" db="EMBL/GenBank/DDBJ databases">
        <title>Tropical sea cucumber genome reveals ecological adaptation and Cuvierian tubules defense mechanism.</title>
        <authorList>
            <person name="Chen T."/>
        </authorList>
    </citation>
    <scope>NUCLEOTIDE SEQUENCE</scope>
    <source>
        <strain evidence="17">Nanhai2018</strain>
        <tissue evidence="17">Muscle</tissue>
    </source>
</reference>
<dbReference type="InterPro" id="IPR036400">
    <property type="entry name" value="Cyt_B5-like_heme/steroid_sf"/>
</dbReference>
<dbReference type="OrthoDB" id="260519at2759"/>
<dbReference type="PROSITE" id="PS00191">
    <property type="entry name" value="CYTOCHROME_B5_1"/>
    <property type="match status" value="1"/>
</dbReference>
<name>A0A9Q1C8C5_HOLLE</name>
<evidence type="ECO:0000256" key="14">
    <source>
        <dbReference type="RuleBase" id="RU362121"/>
    </source>
</evidence>
<keyword evidence="7" id="KW-0492">Microsome</keyword>
<evidence type="ECO:0000256" key="7">
    <source>
        <dbReference type="ARBA" id="ARBA00022848"/>
    </source>
</evidence>